<dbReference type="AlphaFoldDB" id="A0AAV4QM74"/>
<sequence length="124" mass="14585">MEAVRVQTPRQTQQQKKKKAQKLKKKGRKEGRRRVRKRYPQNKLHYGSTCERLKRRLQENGVYMGSHRSRLVELSFLYLSLCLSLLFLKSLAQRSSPELKKGRSSFPLFFTILSLTMGSPNSWN</sequence>
<keyword evidence="3" id="KW-1185">Reference proteome</keyword>
<gene>
    <name evidence="2" type="ORF">CEXT_192421</name>
</gene>
<protein>
    <submittedName>
        <fullName evidence="2">Uncharacterized protein</fullName>
    </submittedName>
</protein>
<feature type="region of interest" description="Disordered" evidence="1">
    <location>
        <begin position="1"/>
        <end position="35"/>
    </location>
</feature>
<evidence type="ECO:0000313" key="3">
    <source>
        <dbReference type="Proteomes" id="UP001054945"/>
    </source>
</evidence>
<organism evidence="2 3">
    <name type="scientific">Caerostris extrusa</name>
    <name type="common">Bark spider</name>
    <name type="synonym">Caerostris bankana</name>
    <dbReference type="NCBI Taxonomy" id="172846"/>
    <lineage>
        <taxon>Eukaryota</taxon>
        <taxon>Metazoa</taxon>
        <taxon>Ecdysozoa</taxon>
        <taxon>Arthropoda</taxon>
        <taxon>Chelicerata</taxon>
        <taxon>Arachnida</taxon>
        <taxon>Araneae</taxon>
        <taxon>Araneomorphae</taxon>
        <taxon>Entelegynae</taxon>
        <taxon>Araneoidea</taxon>
        <taxon>Araneidae</taxon>
        <taxon>Caerostris</taxon>
    </lineage>
</organism>
<proteinExistence type="predicted"/>
<accession>A0AAV4QM74</accession>
<evidence type="ECO:0000256" key="1">
    <source>
        <dbReference type="SAM" id="MobiDB-lite"/>
    </source>
</evidence>
<comment type="caution">
    <text evidence="2">The sequence shown here is derived from an EMBL/GenBank/DDBJ whole genome shotgun (WGS) entry which is preliminary data.</text>
</comment>
<dbReference type="Proteomes" id="UP001054945">
    <property type="component" value="Unassembled WGS sequence"/>
</dbReference>
<evidence type="ECO:0000313" key="2">
    <source>
        <dbReference type="EMBL" id="GIY10372.1"/>
    </source>
</evidence>
<feature type="compositionally biased region" description="Low complexity" evidence="1">
    <location>
        <begin position="1"/>
        <end position="14"/>
    </location>
</feature>
<reference evidence="2 3" key="1">
    <citation type="submission" date="2021-06" db="EMBL/GenBank/DDBJ databases">
        <title>Caerostris extrusa draft genome.</title>
        <authorList>
            <person name="Kono N."/>
            <person name="Arakawa K."/>
        </authorList>
    </citation>
    <scope>NUCLEOTIDE SEQUENCE [LARGE SCALE GENOMIC DNA]</scope>
</reference>
<feature type="compositionally biased region" description="Basic residues" evidence="1">
    <location>
        <begin position="15"/>
        <end position="35"/>
    </location>
</feature>
<dbReference type="EMBL" id="BPLR01006513">
    <property type="protein sequence ID" value="GIY10372.1"/>
    <property type="molecule type" value="Genomic_DNA"/>
</dbReference>
<name>A0AAV4QM74_CAEEX</name>